<evidence type="ECO:0000313" key="2">
    <source>
        <dbReference type="Proteomes" id="UP000772434"/>
    </source>
</evidence>
<accession>A0A9P5Q6T9</accession>
<evidence type="ECO:0000313" key="1">
    <source>
        <dbReference type="EMBL" id="KAF9075575.1"/>
    </source>
</evidence>
<protein>
    <submittedName>
        <fullName evidence="1">Uncharacterized protein</fullName>
    </submittedName>
</protein>
<dbReference type="Proteomes" id="UP000772434">
    <property type="component" value="Unassembled WGS sequence"/>
</dbReference>
<sequence>MLRCSVCMWLLVCIGLGSLTVLVFCRIDNRCRTAPYRTIYFASCLPSGPVKYLLQSAFTPEDILHHYHLFPLPIALTSPSTFLFSSTFTMALSKPRSSIYAPRFAEVNV</sequence>
<reference evidence="1" key="1">
    <citation type="submission" date="2020-11" db="EMBL/GenBank/DDBJ databases">
        <authorList>
            <consortium name="DOE Joint Genome Institute"/>
            <person name="Ahrendt S."/>
            <person name="Riley R."/>
            <person name="Andreopoulos W."/>
            <person name="Labutti K."/>
            <person name="Pangilinan J."/>
            <person name="Ruiz-Duenas F.J."/>
            <person name="Barrasa J.M."/>
            <person name="Sanchez-Garcia M."/>
            <person name="Camarero S."/>
            <person name="Miyauchi S."/>
            <person name="Serrano A."/>
            <person name="Linde D."/>
            <person name="Babiker R."/>
            <person name="Drula E."/>
            <person name="Ayuso-Fernandez I."/>
            <person name="Pacheco R."/>
            <person name="Padilla G."/>
            <person name="Ferreira P."/>
            <person name="Barriuso J."/>
            <person name="Kellner H."/>
            <person name="Castanera R."/>
            <person name="Alfaro M."/>
            <person name="Ramirez L."/>
            <person name="Pisabarro A.G."/>
            <person name="Kuo A."/>
            <person name="Tritt A."/>
            <person name="Lipzen A."/>
            <person name="He G."/>
            <person name="Yan M."/>
            <person name="Ng V."/>
            <person name="Cullen D."/>
            <person name="Martin F."/>
            <person name="Rosso M.-N."/>
            <person name="Henrissat B."/>
            <person name="Hibbett D."/>
            <person name="Martinez A.T."/>
            <person name="Grigoriev I.V."/>
        </authorList>
    </citation>
    <scope>NUCLEOTIDE SEQUENCE</scope>
    <source>
        <strain evidence="1">AH 40177</strain>
    </source>
</reference>
<name>A0A9P5Q6T9_9AGAR</name>
<gene>
    <name evidence="1" type="ORF">BDP27DRAFT_1315299</name>
</gene>
<proteinExistence type="predicted"/>
<organism evidence="1 2">
    <name type="scientific">Rhodocollybia butyracea</name>
    <dbReference type="NCBI Taxonomy" id="206335"/>
    <lineage>
        <taxon>Eukaryota</taxon>
        <taxon>Fungi</taxon>
        <taxon>Dikarya</taxon>
        <taxon>Basidiomycota</taxon>
        <taxon>Agaricomycotina</taxon>
        <taxon>Agaricomycetes</taxon>
        <taxon>Agaricomycetidae</taxon>
        <taxon>Agaricales</taxon>
        <taxon>Marasmiineae</taxon>
        <taxon>Omphalotaceae</taxon>
        <taxon>Rhodocollybia</taxon>
    </lineage>
</organism>
<comment type="caution">
    <text evidence="1">The sequence shown here is derived from an EMBL/GenBank/DDBJ whole genome shotgun (WGS) entry which is preliminary data.</text>
</comment>
<dbReference type="EMBL" id="JADNRY010000009">
    <property type="protein sequence ID" value="KAF9075575.1"/>
    <property type="molecule type" value="Genomic_DNA"/>
</dbReference>
<dbReference type="AlphaFoldDB" id="A0A9P5Q6T9"/>
<keyword evidence="2" id="KW-1185">Reference proteome</keyword>